<reference evidence="5" key="1">
    <citation type="submission" date="2025-08" db="UniProtKB">
        <authorList>
            <consortium name="RefSeq"/>
        </authorList>
    </citation>
    <scope>IDENTIFICATION</scope>
</reference>
<evidence type="ECO:0000313" key="4">
    <source>
        <dbReference type="Proteomes" id="UP000695022"/>
    </source>
</evidence>
<feature type="region of interest" description="Disordered" evidence="1">
    <location>
        <begin position="208"/>
        <end position="286"/>
    </location>
</feature>
<accession>A0ABM1F588</accession>
<feature type="domain" description="Lysine-specific demethylase 3A/B tudor" evidence="2">
    <location>
        <begin position="130"/>
        <end position="204"/>
    </location>
</feature>
<dbReference type="InterPro" id="IPR054503">
    <property type="entry name" value="KDM3AB_Tudor"/>
</dbReference>
<organism evidence="4 5">
    <name type="scientific">Priapulus caudatus</name>
    <name type="common">Priapulid worm</name>
    <dbReference type="NCBI Taxonomy" id="37621"/>
    <lineage>
        <taxon>Eukaryota</taxon>
        <taxon>Metazoa</taxon>
        <taxon>Ecdysozoa</taxon>
        <taxon>Scalidophora</taxon>
        <taxon>Priapulida</taxon>
        <taxon>Priapulimorpha</taxon>
        <taxon>Priapulimorphida</taxon>
        <taxon>Priapulidae</taxon>
        <taxon>Priapulus</taxon>
    </lineage>
</organism>
<evidence type="ECO:0000313" key="5">
    <source>
        <dbReference type="RefSeq" id="XP_014679609.1"/>
    </source>
</evidence>
<dbReference type="InterPro" id="IPR054504">
    <property type="entry name" value="PWWP_KDM3B"/>
</dbReference>
<feature type="domain" description="Lysine-specific demethylase 3B PWWP" evidence="3">
    <location>
        <begin position="33"/>
        <end position="128"/>
    </location>
</feature>
<feature type="non-terminal residue" evidence="5">
    <location>
        <position position="1"/>
    </location>
</feature>
<dbReference type="Pfam" id="PF22988">
    <property type="entry name" value="PWWP_KDM3B"/>
    <property type="match status" value="1"/>
</dbReference>
<dbReference type="RefSeq" id="XP_014679609.1">
    <property type="nucleotide sequence ID" value="XM_014824123.1"/>
</dbReference>
<gene>
    <name evidence="5" type="primary">LOC106819500</name>
</gene>
<feature type="non-terminal residue" evidence="5">
    <location>
        <position position="286"/>
    </location>
</feature>
<sequence length="286" mass="32457">TKSSELSVLVEFDGSDWSRREWIKVHGSCYYAFIVEKTLIWADRQDPEKRGRGLLWPALNFKPVVDKVGLAAHRLKPIEFVGDRLLTFLDESELRSHTETNLSGQLACRDYPELVRDIKRWTDYQDGQSILLTTPSVLVGYRVEVYRAEGTTQWYTAVIVSYNEATRELTVTDDTVLEPHNEDPSLIQMKILGDRVVDAILKGEDIGIGPRRRSCTQSKDQNNSLSLYTSNTLRNQTPASCITPSRAKTDTKARQTRQRSSQEHNSGATVAESPKEEKKNHQTSNT</sequence>
<keyword evidence="4" id="KW-1185">Reference proteome</keyword>
<proteinExistence type="predicted"/>
<evidence type="ECO:0000259" key="3">
    <source>
        <dbReference type="Pfam" id="PF22988"/>
    </source>
</evidence>
<dbReference type="Pfam" id="PF22987">
    <property type="entry name" value="Tudor_KDM3B"/>
    <property type="match status" value="1"/>
</dbReference>
<dbReference type="GeneID" id="106819500"/>
<dbReference type="Proteomes" id="UP000695022">
    <property type="component" value="Unplaced"/>
</dbReference>
<evidence type="ECO:0000259" key="2">
    <source>
        <dbReference type="Pfam" id="PF22987"/>
    </source>
</evidence>
<feature type="compositionally biased region" description="Polar residues" evidence="1">
    <location>
        <begin position="215"/>
        <end position="243"/>
    </location>
</feature>
<evidence type="ECO:0000256" key="1">
    <source>
        <dbReference type="SAM" id="MobiDB-lite"/>
    </source>
</evidence>
<protein>
    <submittedName>
        <fullName evidence="5">Probable JmjC domain-containing histone demethylation protein 2C</fullName>
    </submittedName>
</protein>
<name>A0ABM1F588_PRICU</name>